<name>A0A814H2H2_ADIRI</name>
<dbReference type="GO" id="GO:0003723">
    <property type="term" value="F:RNA binding"/>
    <property type="evidence" value="ECO:0007669"/>
    <property type="project" value="UniProtKB-UniRule"/>
</dbReference>
<dbReference type="InterPro" id="IPR036612">
    <property type="entry name" value="KH_dom_type_1_sf"/>
</dbReference>
<evidence type="ECO:0000259" key="2">
    <source>
        <dbReference type="SMART" id="SM00322"/>
    </source>
</evidence>
<evidence type="ECO:0000313" key="4">
    <source>
        <dbReference type="EMBL" id="CAF1004853.1"/>
    </source>
</evidence>
<sequence length="488" mass="56117">MATANRFQTRVLVPDKSSLTPTELRLNLLLAQAQTYHQSLNDLQANEYENYRQRESQLDVWASKMFEKIDQLYQTCFNELKQSSEQLKLFQQIMMKLLNIENENYLDAKKLSAIGHEICILNCLTYQLDMSKVKIEGKLKLRKEVEHGLCEVAVDDDDDNDQELNEENEVTEKKEKKDFHCRILIQKENIEKLQNLPLFQEFVQVTTNTINETTPERVLTITGSQQLQVIENLLSTLYSSSLIPCEIRILLHISYAPLILGKLGDRSKILREKYALHTLTIHPTCAPLSTERVLLIQSSSCEKIMACLQEIFASINEHVYDGDDLLLYNEVNYDASLAHEYGGFASTETILRSMNPHHEQNDKFDNENESIRRYSAFDAWNGSVEADTEHEFSVVKLSDDSIMREFWINHGEFGALLGPHGVRIAQIRSQCRTVRIHTVAGSSIDTCSVKVIGPRADVNRAVNLIIQSIKEHDRKFPFKPHRFSGRLR</sequence>
<comment type="caution">
    <text evidence="4">The sequence shown here is derived from an EMBL/GenBank/DDBJ whole genome shotgun (WGS) entry which is preliminary data.</text>
</comment>
<protein>
    <recommendedName>
        <fullName evidence="2">K Homology domain-containing protein</fullName>
    </recommendedName>
</protein>
<dbReference type="Proteomes" id="UP000663852">
    <property type="component" value="Unassembled WGS sequence"/>
</dbReference>
<evidence type="ECO:0000313" key="5">
    <source>
        <dbReference type="Proteomes" id="UP000663828"/>
    </source>
</evidence>
<dbReference type="Proteomes" id="UP000663828">
    <property type="component" value="Unassembled WGS sequence"/>
</dbReference>
<dbReference type="InterPro" id="IPR004088">
    <property type="entry name" value="KH_dom_type_1"/>
</dbReference>
<reference evidence="4" key="1">
    <citation type="submission" date="2021-02" db="EMBL/GenBank/DDBJ databases">
        <authorList>
            <person name="Nowell W R."/>
        </authorList>
    </citation>
    <scope>NUCLEOTIDE SEQUENCE</scope>
</reference>
<dbReference type="AlphaFoldDB" id="A0A814H2H2"/>
<keyword evidence="5" id="KW-1185">Reference proteome</keyword>
<dbReference type="InterPro" id="IPR004087">
    <property type="entry name" value="KH_dom"/>
</dbReference>
<dbReference type="OrthoDB" id="9998415at2759"/>
<keyword evidence="1" id="KW-0694">RNA-binding</keyword>
<gene>
    <name evidence="4" type="ORF">EDS130_LOCUS15074</name>
    <name evidence="3" type="ORF">XAT740_LOCUS10115</name>
</gene>
<dbReference type="EMBL" id="CAJNOJ010000063">
    <property type="protein sequence ID" value="CAF1004853.1"/>
    <property type="molecule type" value="Genomic_DNA"/>
</dbReference>
<evidence type="ECO:0000313" key="6">
    <source>
        <dbReference type="Proteomes" id="UP000663852"/>
    </source>
</evidence>
<evidence type="ECO:0000256" key="1">
    <source>
        <dbReference type="PROSITE-ProRule" id="PRU00117"/>
    </source>
</evidence>
<feature type="domain" description="K Homology" evidence="2">
    <location>
        <begin position="400"/>
        <end position="470"/>
    </location>
</feature>
<dbReference type="SMART" id="SM00322">
    <property type="entry name" value="KH"/>
    <property type="match status" value="2"/>
</dbReference>
<organism evidence="4 6">
    <name type="scientific">Adineta ricciae</name>
    <name type="common">Rotifer</name>
    <dbReference type="NCBI Taxonomy" id="249248"/>
    <lineage>
        <taxon>Eukaryota</taxon>
        <taxon>Metazoa</taxon>
        <taxon>Spiralia</taxon>
        <taxon>Gnathifera</taxon>
        <taxon>Rotifera</taxon>
        <taxon>Eurotatoria</taxon>
        <taxon>Bdelloidea</taxon>
        <taxon>Adinetida</taxon>
        <taxon>Adinetidae</taxon>
        <taxon>Adineta</taxon>
    </lineage>
</organism>
<accession>A0A814H2H2</accession>
<proteinExistence type="predicted"/>
<dbReference type="PROSITE" id="PS50084">
    <property type="entry name" value="KH_TYPE_1"/>
    <property type="match status" value="1"/>
</dbReference>
<evidence type="ECO:0000313" key="3">
    <source>
        <dbReference type="EMBL" id="CAF0940988.1"/>
    </source>
</evidence>
<dbReference type="EMBL" id="CAJNOR010000534">
    <property type="protein sequence ID" value="CAF0940988.1"/>
    <property type="molecule type" value="Genomic_DNA"/>
</dbReference>
<feature type="domain" description="K Homology" evidence="2">
    <location>
        <begin position="243"/>
        <end position="316"/>
    </location>
</feature>
<dbReference type="SUPFAM" id="SSF54791">
    <property type="entry name" value="Eukaryotic type KH-domain (KH-domain type I)"/>
    <property type="match status" value="1"/>
</dbReference>
<dbReference type="Gene3D" id="3.30.1370.10">
    <property type="entry name" value="K Homology domain, type 1"/>
    <property type="match status" value="1"/>
</dbReference>
<dbReference type="Pfam" id="PF00013">
    <property type="entry name" value="KH_1"/>
    <property type="match status" value="1"/>
</dbReference>